<dbReference type="AlphaFoldDB" id="A0A9X1IC83"/>
<feature type="transmembrane region" description="Helical" evidence="1">
    <location>
        <begin position="34"/>
        <end position="56"/>
    </location>
</feature>
<keyword evidence="1" id="KW-1133">Transmembrane helix</keyword>
<comment type="caution">
    <text evidence="3">The sequence shown here is derived from an EMBL/GenBank/DDBJ whole genome shotgun (WGS) entry which is preliminary data.</text>
</comment>
<dbReference type="Pfam" id="PF01757">
    <property type="entry name" value="Acyl_transf_3"/>
    <property type="match status" value="1"/>
</dbReference>
<reference evidence="3" key="1">
    <citation type="submission" date="2021-10" db="EMBL/GenBank/DDBJ databases">
        <title>Roseicella aerolatum sp. nov., isolated from aerosols of e-waste dismantling site.</title>
        <authorList>
            <person name="Qin T."/>
        </authorList>
    </citation>
    <scope>NUCLEOTIDE SEQUENCE</scope>
    <source>
        <strain evidence="3">GB24</strain>
    </source>
</reference>
<evidence type="ECO:0000259" key="2">
    <source>
        <dbReference type="Pfam" id="PF01757"/>
    </source>
</evidence>
<feature type="domain" description="Acyltransferase 3" evidence="2">
    <location>
        <begin position="10"/>
        <end position="309"/>
    </location>
</feature>
<dbReference type="RefSeq" id="WP_226608056.1">
    <property type="nucleotide sequence ID" value="NZ_JAJAQI010000013.1"/>
</dbReference>
<organism evidence="3 4">
    <name type="scientific">Roseicella aerolata</name>
    <dbReference type="NCBI Taxonomy" id="2883479"/>
    <lineage>
        <taxon>Bacteria</taxon>
        <taxon>Pseudomonadati</taxon>
        <taxon>Pseudomonadota</taxon>
        <taxon>Alphaproteobacteria</taxon>
        <taxon>Acetobacterales</taxon>
        <taxon>Roseomonadaceae</taxon>
        <taxon>Roseicella</taxon>
    </lineage>
</organism>
<feature type="transmembrane region" description="Helical" evidence="1">
    <location>
        <begin position="137"/>
        <end position="153"/>
    </location>
</feature>
<proteinExistence type="predicted"/>
<dbReference type="GO" id="GO:0016020">
    <property type="term" value="C:membrane"/>
    <property type="evidence" value="ECO:0007669"/>
    <property type="project" value="TreeGrafter"/>
</dbReference>
<gene>
    <name evidence="3" type="ORF">LHA35_10510</name>
</gene>
<keyword evidence="3" id="KW-0808">Transferase</keyword>
<dbReference type="InterPro" id="IPR050879">
    <property type="entry name" value="Acyltransferase_3"/>
</dbReference>
<name>A0A9X1IC83_9PROT</name>
<protein>
    <submittedName>
        <fullName evidence="3">Acyltransferase</fullName>
    </submittedName>
</protein>
<accession>A0A9X1IC83</accession>
<keyword evidence="4" id="KW-1185">Reference proteome</keyword>
<keyword evidence="1" id="KW-0812">Transmembrane</keyword>
<feature type="transmembrane region" description="Helical" evidence="1">
    <location>
        <begin position="160"/>
        <end position="180"/>
    </location>
</feature>
<evidence type="ECO:0000256" key="1">
    <source>
        <dbReference type="SAM" id="Phobius"/>
    </source>
</evidence>
<feature type="transmembrane region" description="Helical" evidence="1">
    <location>
        <begin position="210"/>
        <end position="231"/>
    </location>
</feature>
<dbReference type="Proteomes" id="UP001139311">
    <property type="component" value="Unassembled WGS sequence"/>
</dbReference>
<sequence length="339" mass="36628">MADNSRQLLEIQYLRALAALAVVAYHAGQRPGLPFGIGAAGVDVFFVISGFVMWIVTAQRPITPLLFLRNRLVRIVPLYWCATLGLVVLAAAVPALIPNLRPDAERVLMSLFFVPHRDPLGDIHPVLVPGWTLNYEMFFYLLFALVLALPRAVQLRAMTAILGALVLAGLVLSLPGPLFATYTRPLLLEFLAGMWLAEAWLAGRLPGRAAGLAMMLLGCAMLVALQVTGTYSDPWRVVIWGVPSLLIVTGTLAVAPGGLGRLPLAKWLGDASYSIYLTHQLVVGLMWKGFGWLPGIGFVALCLVASSIIGIASFHLLERPVTEALKRLGKRQAATPQPA</sequence>
<dbReference type="GO" id="GO:0000271">
    <property type="term" value="P:polysaccharide biosynthetic process"/>
    <property type="evidence" value="ECO:0007669"/>
    <property type="project" value="TreeGrafter"/>
</dbReference>
<dbReference type="EMBL" id="JAJAQI010000013">
    <property type="protein sequence ID" value="MCB4822165.1"/>
    <property type="molecule type" value="Genomic_DNA"/>
</dbReference>
<evidence type="ECO:0000313" key="3">
    <source>
        <dbReference type="EMBL" id="MCB4822165.1"/>
    </source>
</evidence>
<keyword evidence="1" id="KW-0472">Membrane</keyword>
<feature type="transmembrane region" description="Helical" evidence="1">
    <location>
        <begin position="237"/>
        <end position="259"/>
    </location>
</feature>
<evidence type="ECO:0000313" key="4">
    <source>
        <dbReference type="Proteomes" id="UP001139311"/>
    </source>
</evidence>
<feature type="transmembrane region" description="Helical" evidence="1">
    <location>
        <begin position="77"/>
        <end position="97"/>
    </location>
</feature>
<dbReference type="GO" id="GO:0016747">
    <property type="term" value="F:acyltransferase activity, transferring groups other than amino-acyl groups"/>
    <property type="evidence" value="ECO:0007669"/>
    <property type="project" value="InterPro"/>
</dbReference>
<feature type="transmembrane region" description="Helical" evidence="1">
    <location>
        <begin position="296"/>
        <end position="317"/>
    </location>
</feature>
<dbReference type="PANTHER" id="PTHR23028:SF131">
    <property type="entry name" value="BLR2367 PROTEIN"/>
    <property type="match status" value="1"/>
</dbReference>
<dbReference type="InterPro" id="IPR002656">
    <property type="entry name" value="Acyl_transf_3_dom"/>
</dbReference>
<keyword evidence="3" id="KW-0012">Acyltransferase</keyword>
<dbReference type="PANTHER" id="PTHR23028">
    <property type="entry name" value="ACETYLTRANSFERASE"/>
    <property type="match status" value="1"/>
</dbReference>